<dbReference type="AlphaFoldDB" id="A0A3E2BJ66"/>
<protein>
    <submittedName>
        <fullName evidence="3">Uncharacterized protein</fullName>
    </submittedName>
</protein>
<feature type="compositionally biased region" description="Polar residues" evidence="1">
    <location>
        <begin position="72"/>
        <end position="83"/>
    </location>
</feature>
<feature type="compositionally biased region" description="Basic and acidic residues" evidence="1">
    <location>
        <begin position="191"/>
        <end position="216"/>
    </location>
</feature>
<gene>
    <name evidence="3" type="ORF">OP8BY_2404</name>
</gene>
<name>A0A3E2BJ66_9BACT</name>
<evidence type="ECO:0000313" key="3">
    <source>
        <dbReference type="EMBL" id="RFT14734.1"/>
    </source>
</evidence>
<proteinExistence type="predicted"/>
<feature type="region of interest" description="Disordered" evidence="1">
    <location>
        <begin position="170"/>
        <end position="224"/>
    </location>
</feature>
<evidence type="ECO:0000256" key="1">
    <source>
        <dbReference type="SAM" id="MobiDB-lite"/>
    </source>
</evidence>
<keyword evidence="2" id="KW-0472">Membrane</keyword>
<feature type="transmembrane region" description="Helical" evidence="2">
    <location>
        <begin position="20"/>
        <end position="40"/>
    </location>
</feature>
<keyword evidence="2" id="KW-1133">Transmembrane helix</keyword>
<comment type="caution">
    <text evidence="3">The sequence shown here is derived from an EMBL/GenBank/DDBJ whole genome shotgun (WGS) entry which is preliminary data.</text>
</comment>
<feature type="region of interest" description="Disordered" evidence="1">
    <location>
        <begin position="56"/>
        <end position="96"/>
    </location>
</feature>
<reference evidence="3 4" key="1">
    <citation type="submission" date="2018-08" db="EMBL/GenBank/DDBJ databases">
        <title>Genome analysis of the thermophilic bacterium of the candidate phylum Aminicenantes from deep subsurface aquifer revealed its physiology and ecological role.</title>
        <authorList>
            <person name="Kadnikov V.V."/>
            <person name="Mardanov A.V."/>
            <person name="Beletsky A.V."/>
            <person name="Karnachuk O.V."/>
            <person name="Ravin N.V."/>
        </authorList>
    </citation>
    <scope>NUCLEOTIDE SEQUENCE [LARGE SCALE GENOMIC DNA]</scope>
    <source>
        <strain evidence="3">BY38</strain>
    </source>
</reference>
<feature type="compositionally biased region" description="Low complexity" evidence="1">
    <location>
        <begin position="85"/>
        <end position="96"/>
    </location>
</feature>
<sequence length="322" mass="36228">MNIEKGKEPLPGGRSRWLKVVFSAALVMSFSFYFISISAAQVSRLKRTATSAVGSGSQVQKAAVPASPGKQKVSTTGSQTGQKTKPASAPEKPAAASIKGIPEATLQVLKENRFLEEELKLAKTPQYYFVLNLKERTLELRARGMVLKSWKASELRYTGKPVPLQVTTLTNKTALNPPERKVLNPAEQQAEEARKAAEEKARQEQQKKKENGKKQDSAQSTTATPADTFDVEALEITDMPGSYELNFDDGLRIFVRSKSGFSEKFRQTRETLLWYTWYPVKHFLNRKSELRPQLILYFDNMRDAQGIYWAFIDGLKGIIWFP</sequence>
<dbReference type="Proteomes" id="UP000257323">
    <property type="component" value="Unassembled WGS sequence"/>
</dbReference>
<evidence type="ECO:0000256" key="2">
    <source>
        <dbReference type="SAM" id="Phobius"/>
    </source>
</evidence>
<organism evidence="3 4">
    <name type="scientific">Candidatus Saccharicenans subterraneus</name>
    <dbReference type="NCBI Taxonomy" id="2508984"/>
    <lineage>
        <taxon>Bacteria</taxon>
        <taxon>Candidatus Aminicenantota</taxon>
        <taxon>Candidatus Aminicenantia</taxon>
        <taxon>Candidatus Aminicenantales</taxon>
        <taxon>Candidatus Saccharicenantaceae</taxon>
        <taxon>Candidatus Saccharicenans</taxon>
    </lineage>
</organism>
<dbReference type="EMBL" id="QUAH01000021">
    <property type="protein sequence ID" value="RFT14734.1"/>
    <property type="molecule type" value="Genomic_DNA"/>
</dbReference>
<evidence type="ECO:0000313" key="4">
    <source>
        <dbReference type="Proteomes" id="UP000257323"/>
    </source>
</evidence>
<keyword evidence="2" id="KW-0812">Transmembrane</keyword>
<accession>A0A3E2BJ66</accession>